<evidence type="ECO:0000256" key="11">
    <source>
        <dbReference type="PIRSR" id="PIRSR601382-3"/>
    </source>
</evidence>
<comment type="catalytic activity">
    <reaction evidence="8">
        <text>N(4)-(alpha-D-Man-(1-&gt;2)-alpha-D-Man-(1-&gt;2)-alpha-D-Man-(1-&gt;3)-[alpha-D-Man-(1-&gt;3)-[alpha-D-Man-(1-&gt;2)-alpha-D-Man-(1-&gt;6)]-alpha-D-Man-(1-&gt;6)]-beta-D-Man-(1-&gt;4)-beta-D-GlcNAc-(1-&gt;4)-beta-D-GlcNAc)-L-asparaginyl-[protein] (N-glucan mannose isomer 8A1,2,3B1,3) + 3 H2O = N(4)-(alpha-D-Man-(1-&gt;3)-[alpha-D-Man-(1-&gt;3)-[alpha-D-Man-(1-&gt;6)]-alpha-D-Man-(1-&gt;6)]-beta-D-Man-(1-&gt;4)-beta-D-GlcNAc-(1-&gt;4)-beta-D-GlcNAc)-L-asparaginyl-[protein] (N-glucan mannose isomer 5A1,2) + 3 beta-D-mannose</text>
        <dbReference type="Rhea" id="RHEA:56028"/>
        <dbReference type="Rhea" id="RHEA-COMP:14358"/>
        <dbReference type="Rhea" id="RHEA-COMP:14367"/>
        <dbReference type="ChEBI" id="CHEBI:15377"/>
        <dbReference type="ChEBI" id="CHEBI:28563"/>
        <dbReference type="ChEBI" id="CHEBI:59087"/>
        <dbReference type="ChEBI" id="CHEBI:60628"/>
        <dbReference type="EC" id="3.2.1.113"/>
    </reaction>
</comment>
<evidence type="ECO:0000256" key="7">
    <source>
        <dbReference type="ARBA" id="ARBA00023157"/>
    </source>
</evidence>
<proteinExistence type="inferred from homology"/>
<dbReference type="InterPro" id="IPR012341">
    <property type="entry name" value="6hp_glycosidase-like_sf"/>
</dbReference>
<evidence type="ECO:0000256" key="8">
    <source>
        <dbReference type="ARBA" id="ARBA00047669"/>
    </source>
</evidence>
<comment type="catalytic activity">
    <reaction evidence="9">
        <text>N(4)-(alpha-D-Man-(1-&gt;2)-alpha-D-Man-(1-&gt;2)-alpha-D-Man-(1-&gt;3)-[alpha-D-Man-(1-&gt;2)-alpha-D-Man-(1-&gt;3)-[alpha-D-Man-(1-&gt;2)-alpha-D-Man-(1-&gt;6)]-alpha-D-Man-(1-&gt;6)]-beta-D-Man-(1-&gt;4)-beta-D-GlcNAc-(1-&gt;4)-beta-D-GlcNAc)-L-asparaginyl-[protein] (N-glucan mannose isomer 9A1,2,3B1,2,3) + 4 H2O = N(4)-(alpha-D-Man-(1-&gt;3)-[alpha-D-Man-(1-&gt;3)-[alpha-D-Man-(1-&gt;6)]-alpha-D-Man-(1-&gt;6)]-beta-D-Man-(1-&gt;4)-beta-D-GlcNAc-(1-&gt;4)-beta-D-GlcNAc)-L-asparaginyl-[protein] (N-glucan mannose isomer 5A1,2) + 4 beta-D-mannose</text>
        <dbReference type="Rhea" id="RHEA:56008"/>
        <dbReference type="Rhea" id="RHEA-COMP:14356"/>
        <dbReference type="Rhea" id="RHEA-COMP:14367"/>
        <dbReference type="ChEBI" id="CHEBI:15377"/>
        <dbReference type="ChEBI" id="CHEBI:28563"/>
        <dbReference type="ChEBI" id="CHEBI:59087"/>
        <dbReference type="ChEBI" id="CHEBI:139493"/>
        <dbReference type="EC" id="3.2.1.113"/>
    </reaction>
</comment>
<evidence type="ECO:0000256" key="10">
    <source>
        <dbReference type="PIRSR" id="PIRSR601382-2"/>
    </source>
</evidence>
<dbReference type="PANTHER" id="PTHR11742">
    <property type="entry name" value="MANNOSYL-OLIGOSACCHARIDE ALPHA-1,2-MANNOSIDASE-RELATED"/>
    <property type="match status" value="1"/>
</dbReference>
<accession>A0A1Y3B391</accession>
<comment type="similarity">
    <text evidence="3 12">Belongs to the glycosyl hydrolase 47 family.</text>
</comment>
<keyword evidence="12" id="KW-0326">Glycosidase</keyword>
<dbReference type="PRINTS" id="PR00747">
    <property type="entry name" value="GLYHDRLASE47"/>
</dbReference>
<keyword evidence="6 10" id="KW-0106">Calcium</keyword>
<sequence length="374" mass="43890">MSAYHISKEKILLEKAIDLGQRLIHCFDSQSKTVPFSDVNLKSRLSKSPAYMQESSLSEVSSVQLEFRDLSRETNDKSYEEKSFATSKHIHELIQKRQNYLLPMYINPFSGNLMSSTITLGARADSYYEYLYKQYAQTKIEFLLDDYIRSIDAIKNRLVAKTKGERQLLYIGEILNTDPQSIHPKMDHLVCFLSGTLALGYYHEHLLPFHTSNISNETFIDHLKLAEELARTCHYMYNLTETGLAPEIGHFGIDDKQEEFYIKPRDTHNLLRPEFVESLFFLYHITGNQIYRDWGVQVFNAFQQYTRINTGGYTTIDDVRHPKKVKPKDFMESFWLAETLKYLYLLFMDDHNIVRKLLNNYIFNTEGHILPRRI</sequence>
<keyword evidence="4 10" id="KW-0479">Metal-binding</keyword>
<dbReference type="Gene3D" id="1.50.10.10">
    <property type="match status" value="1"/>
</dbReference>
<dbReference type="SUPFAM" id="SSF48225">
    <property type="entry name" value="Seven-hairpin glycosidases"/>
    <property type="match status" value="1"/>
</dbReference>
<evidence type="ECO:0000256" key="6">
    <source>
        <dbReference type="ARBA" id="ARBA00022837"/>
    </source>
</evidence>
<keyword evidence="5 12" id="KW-0378">Hydrolase</keyword>
<gene>
    <name evidence="13" type="ORF">BLA29_006914</name>
</gene>
<keyword evidence="14" id="KW-1185">Reference proteome</keyword>
<dbReference type="EMBL" id="MUJZ01050143">
    <property type="protein sequence ID" value="OTF73785.1"/>
    <property type="molecule type" value="Genomic_DNA"/>
</dbReference>
<dbReference type="InterPro" id="IPR036026">
    <property type="entry name" value="Seven-hairpin_glycosidases"/>
</dbReference>
<evidence type="ECO:0000256" key="12">
    <source>
        <dbReference type="RuleBase" id="RU361193"/>
    </source>
</evidence>
<organism evidence="13 14">
    <name type="scientific">Euroglyphus maynei</name>
    <name type="common">Mayne's house dust mite</name>
    <dbReference type="NCBI Taxonomy" id="6958"/>
    <lineage>
        <taxon>Eukaryota</taxon>
        <taxon>Metazoa</taxon>
        <taxon>Ecdysozoa</taxon>
        <taxon>Arthropoda</taxon>
        <taxon>Chelicerata</taxon>
        <taxon>Arachnida</taxon>
        <taxon>Acari</taxon>
        <taxon>Acariformes</taxon>
        <taxon>Sarcoptiformes</taxon>
        <taxon>Astigmata</taxon>
        <taxon>Psoroptidia</taxon>
        <taxon>Analgoidea</taxon>
        <taxon>Pyroglyphidae</taxon>
        <taxon>Pyroglyphinae</taxon>
        <taxon>Euroglyphus</taxon>
    </lineage>
</organism>
<dbReference type="InterPro" id="IPR050749">
    <property type="entry name" value="Glycosyl_Hydrolase_47"/>
</dbReference>
<comment type="pathway">
    <text evidence="2">Protein modification; protein glycosylation.</text>
</comment>
<evidence type="ECO:0000313" key="13">
    <source>
        <dbReference type="EMBL" id="OTF73785.1"/>
    </source>
</evidence>
<dbReference type="OrthoDB" id="8118055at2759"/>
<evidence type="ECO:0000256" key="2">
    <source>
        <dbReference type="ARBA" id="ARBA00004922"/>
    </source>
</evidence>
<feature type="disulfide bond" evidence="11">
    <location>
        <begin position="191"/>
        <end position="233"/>
    </location>
</feature>
<dbReference type="AlphaFoldDB" id="A0A1Y3B391"/>
<evidence type="ECO:0000256" key="4">
    <source>
        <dbReference type="ARBA" id="ARBA00022723"/>
    </source>
</evidence>
<comment type="caution">
    <text evidence="13">The sequence shown here is derived from an EMBL/GenBank/DDBJ whole genome shotgun (WGS) entry which is preliminary data.</text>
</comment>
<protein>
    <recommendedName>
        <fullName evidence="12">alpha-1,2-Mannosidase</fullName>
        <ecNumber evidence="12">3.2.1.-</ecNumber>
    </recommendedName>
</protein>
<evidence type="ECO:0000256" key="9">
    <source>
        <dbReference type="ARBA" id="ARBA00048605"/>
    </source>
</evidence>
<dbReference type="Proteomes" id="UP000194236">
    <property type="component" value="Unassembled WGS sequence"/>
</dbReference>
<name>A0A1Y3B391_EURMA</name>
<dbReference type="GO" id="GO:0005783">
    <property type="term" value="C:endoplasmic reticulum"/>
    <property type="evidence" value="ECO:0007669"/>
    <property type="project" value="TreeGrafter"/>
</dbReference>
<dbReference type="GO" id="GO:0004571">
    <property type="term" value="F:mannosyl-oligosaccharide 1,2-alpha-mannosidase activity"/>
    <property type="evidence" value="ECO:0007669"/>
    <property type="project" value="UniProtKB-EC"/>
</dbReference>
<dbReference type="GO" id="GO:0005975">
    <property type="term" value="P:carbohydrate metabolic process"/>
    <property type="evidence" value="ECO:0007669"/>
    <property type="project" value="InterPro"/>
</dbReference>
<evidence type="ECO:0000256" key="3">
    <source>
        <dbReference type="ARBA" id="ARBA00007658"/>
    </source>
</evidence>
<feature type="binding site" evidence="10">
    <location>
        <position position="365"/>
    </location>
    <ligand>
        <name>Ca(2+)</name>
        <dbReference type="ChEBI" id="CHEBI:29108"/>
    </ligand>
</feature>
<dbReference type="Pfam" id="PF01532">
    <property type="entry name" value="Glyco_hydro_47"/>
    <property type="match status" value="1"/>
</dbReference>
<dbReference type="EC" id="3.2.1.-" evidence="12"/>
<dbReference type="PANTHER" id="PTHR11742:SF55">
    <property type="entry name" value="ENDOPLASMIC RETICULUM MANNOSYL-OLIGOSACCHARIDE 1,2-ALPHA-MANNOSIDASE"/>
    <property type="match status" value="1"/>
</dbReference>
<dbReference type="GO" id="GO:0016020">
    <property type="term" value="C:membrane"/>
    <property type="evidence" value="ECO:0007669"/>
    <property type="project" value="InterPro"/>
</dbReference>
<comment type="cofactor">
    <cofactor evidence="1 10">
        <name>Ca(2+)</name>
        <dbReference type="ChEBI" id="CHEBI:29108"/>
    </cofactor>
</comment>
<dbReference type="InterPro" id="IPR001382">
    <property type="entry name" value="Glyco_hydro_47"/>
</dbReference>
<evidence type="ECO:0000313" key="14">
    <source>
        <dbReference type="Proteomes" id="UP000194236"/>
    </source>
</evidence>
<evidence type="ECO:0000256" key="5">
    <source>
        <dbReference type="ARBA" id="ARBA00022801"/>
    </source>
</evidence>
<keyword evidence="7 11" id="KW-1015">Disulfide bond</keyword>
<dbReference type="GO" id="GO:0005509">
    <property type="term" value="F:calcium ion binding"/>
    <property type="evidence" value="ECO:0007669"/>
    <property type="project" value="InterPro"/>
</dbReference>
<reference evidence="13 14" key="1">
    <citation type="submission" date="2017-03" db="EMBL/GenBank/DDBJ databases">
        <title>Genome Survey of Euroglyphus maynei.</title>
        <authorList>
            <person name="Arlian L.G."/>
            <person name="Morgan M.S."/>
            <person name="Rider S.D."/>
        </authorList>
    </citation>
    <scope>NUCLEOTIDE SEQUENCE [LARGE SCALE GENOMIC DNA]</scope>
    <source>
        <strain evidence="13">Arlian Lab</strain>
        <tissue evidence="13">Whole body</tissue>
    </source>
</reference>
<evidence type="ECO:0000256" key="1">
    <source>
        <dbReference type="ARBA" id="ARBA00001913"/>
    </source>
</evidence>